<dbReference type="InterPro" id="IPR000008">
    <property type="entry name" value="C2_dom"/>
</dbReference>
<dbReference type="SUPFAM" id="SSF49562">
    <property type="entry name" value="C2 domain (Calcium/lipid-binding domain, CaLB)"/>
    <property type="match status" value="1"/>
</dbReference>
<proteinExistence type="predicted"/>
<accession>A0A1X2I9C2</accession>
<evidence type="ECO:0000256" key="2">
    <source>
        <dbReference type="ARBA" id="ARBA00022837"/>
    </source>
</evidence>
<dbReference type="Gene3D" id="2.60.40.150">
    <property type="entry name" value="C2 domain"/>
    <property type="match status" value="1"/>
</dbReference>
<dbReference type="AlphaFoldDB" id="A0A1X2I9C2"/>
<protein>
    <submittedName>
        <fullName evidence="4">C2 domain-containing protein</fullName>
    </submittedName>
</protein>
<evidence type="ECO:0000256" key="1">
    <source>
        <dbReference type="ARBA" id="ARBA00022723"/>
    </source>
</evidence>
<keyword evidence="2" id="KW-0106">Calcium</keyword>
<keyword evidence="5" id="KW-1185">Reference proteome</keyword>
<evidence type="ECO:0000313" key="4">
    <source>
        <dbReference type="EMBL" id="ORZ12229.1"/>
    </source>
</evidence>
<evidence type="ECO:0000259" key="3">
    <source>
        <dbReference type="PROSITE" id="PS50004"/>
    </source>
</evidence>
<dbReference type="SMART" id="SM00239">
    <property type="entry name" value="C2"/>
    <property type="match status" value="1"/>
</dbReference>
<dbReference type="Pfam" id="PF00168">
    <property type="entry name" value="C2"/>
    <property type="match status" value="1"/>
</dbReference>
<gene>
    <name evidence="4" type="ORF">BCR42DRAFT_420256</name>
</gene>
<organism evidence="4 5">
    <name type="scientific">Absidia repens</name>
    <dbReference type="NCBI Taxonomy" id="90262"/>
    <lineage>
        <taxon>Eukaryota</taxon>
        <taxon>Fungi</taxon>
        <taxon>Fungi incertae sedis</taxon>
        <taxon>Mucoromycota</taxon>
        <taxon>Mucoromycotina</taxon>
        <taxon>Mucoromycetes</taxon>
        <taxon>Mucorales</taxon>
        <taxon>Cunninghamellaceae</taxon>
        <taxon>Absidia</taxon>
    </lineage>
</organism>
<comment type="caution">
    <text evidence="4">The sequence shown here is derived from an EMBL/GenBank/DDBJ whole genome shotgun (WGS) entry which is preliminary data.</text>
</comment>
<dbReference type="InterPro" id="IPR035892">
    <property type="entry name" value="C2_domain_sf"/>
</dbReference>
<dbReference type="Proteomes" id="UP000193560">
    <property type="component" value="Unassembled WGS sequence"/>
</dbReference>
<sequence>MFSHHKNPEGILHVTIVEARKLKEEDLIGKNDPYVEFWIDSKYKQRTKELSNTNNPVFNQTFTFPLTQGSRDYKLHFQVYDKDVVGSDKIGDVTVDFADIVQQNRPVDDWYKLTGKTGLRSHGELRLAISFVPQQQY</sequence>
<dbReference type="PROSITE" id="PS50004">
    <property type="entry name" value="C2"/>
    <property type="match status" value="1"/>
</dbReference>
<dbReference type="STRING" id="90262.A0A1X2I9C2"/>
<dbReference type="PANTHER" id="PTHR45911">
    <property type="entry name" value="C2 DOMAIN-CONTAINING PROTEIN"/>
    <property type="match status" value="1"/>
</dbReference>
<keyword evidence="1" id="KW-0479">Metal-binding</keyword>
<name>A0A1X2I9C2_9FUNG</name>
<dbReference type="GO" id="GO:0016020">
    <property type="term" value="C:membrane"/>
    <property type="evidence" value="ECO:0007669"/>
    <property type="project" value="TreeGrafter"/>
</dbReference>
<dbReference type="PRINTS" id="PR00360">
    <property type="entry name" value="C2DOMAIN"/>
</dbReference>
<reference evidence="4 5" key="1">
    <citation type="submission" date="2016-07" db="EMBL/GenBank/DDBJ databases">
        <title>Pervasive Adenine N6-methylation of Active Genes in Fungi.</title>
        <authorList>
            <consortium name="DOE Joint Genome Institute"/>
            <person name="Mondo S.J."/>
            <person name="Dannebaum R.O."/>
            <person name="Kuo R.C."/>
            <person name="Labutti K."/>
            <person name="Haridas S."/>
            <person name="Kuo A."/>
            <person name="Salamov A."/>
            <person name="Ahrendt S.R."/>
            <person name="Lipzen A."/>
            <person name="Sullivan W."/>
            <person name="Andreopoulos W.B."/>
            <person name="Clum A."/>
            <person name="Lindquist E."/>
            <person name="Daum C."/>
            <person name="Ramamoorthy G.K."/>
            <person name="Gryganskyi A."/>
            <person name="Culley D."/>
            <person name="Magnuson J.K."/>
            <person name="James T.Y."/>
            <person name="O'Malley M.A."/>
            <person name="Stajich J.E."/>
            <person name="Spatafora J.W."/>
            <person name="Visel A."/>
            <person name="Grigoriev I.V."/>
        </authorList>
    </citation>
    <scope>NUCLEOTIDE SEQUENCE [LARGE SCALE GENOMIC DNA]</scope>
    <source>
        <strain evidence="4 5">NRRL 1336</strain>
    </source>
</reference>
<dbReference type="PANTHER" id="PTHR45911:SF4">
    <property type="entry name" value="MULTIPLE C2 AND TRANSMEMBRANE DOMAIN-CONTAINING PROTEIN"/>
    <property type="match status" value="1"/>
</dbReference>
<dbReference type="EMBL" id="MCGE01000019">
    <property type="protein sequence ID" value="ORZ12229.1"/>
    <property type="molecule type" value="Genomic_DNA"/>
</dbReference>
<dbReference type="OrthoDB" id="270970at2759"/>
<feature type="domain" description="C2" evidence="3">
    <location>
        <begin position="1"/>
        <end position="111"/>
    </location>
</feature>
<evidence type="ECO:0000313" key="5">
    <source>
        <dbReference type="Proteomes" id="UP000193560"/>
    </source>
</evidence>
<dbReference type="GO" id="GO:0005509">
    <property type="term" value="F:calcium ion binding"/>
    <property type="evidence" value="ECO:0007669"/>
    <property type="project" value="TreeGrafter"/>
</dbReference>
<dbReference type="CDD" id="cd00030">
    <property type="entry name" value="C2"/>
    <property type="match status" value="1"/>
</dbReference>